<feature type="compositionally biased region" description="Polar residues" evidence="1">
    <location>
        <begin position="230"/>
        <end position="240"/>
    </location>
</feature>
<protein>
    <submittedName>
        <fullName evidence="2">Uncharacterized protein</fullName>
    </submittedName>
</protein>
<name>A0A401Z470_9ACTN</name>
<evidence type="ECO:0000256" key="1">
    <source>
        <dbReference type="SAM" id="MobiDB-lite"/>
    </source>
</evidence>
<dbReference type="Proteomes" id="UP000286931">
    <property type="component" value="Unassembled WGS sequence"/>
</dbReference>
<reference evidence="2 3" key="1">
    <citation type="submission" date="2018-12" db="EMBL/GenBank/DDBJ databases">
        <title>Draft genome sequence of Embleya hyalina NBRC 13850T.</title>
        <authorList>
            <person name="Komaki H."/>
            <person name="Hosoyama A."/>
            <person name="Kimura A."/>
            <person name="Ichikawa N."/>
            <person name="Tamura T."/>
        </authorList>
    </citation>
    <scope>NUCLEOTIDE SEQUENCE [LARGE SCALE GENOMIC DNA]</scope>
    <source>
        <strain evidence="2 3">NBRC 13850</strain>
    </source>
</reference>
<comment type="caution">
    <text evidence="2">The sequence shown here is derived from an EMBL/GenBank/DDBJ whole genome shotgun (WGS) entry which is preliminary data.</text>
</comment>
<evidence type="ECO:0000313" key="3">
    <source>
        <dbReference type="Proteomes" id="UP000286931"/>
    </source>
</evidence>
<keyword evidence="3" id="KW-1185">Reference proteome</keyword>
<feature type="region of interest" description="Disordered" evidence="1">
    <location>
        <begin position="203"/>
        <end position="240"/>
    </location>
</feature>
<feature type="region of interest" description="Disordered" evidence="1">
    <location>
        <begin position="1"/>
        <end position="61"/>
    </location>
</feature>
<feature type="compositionally biased region" description="Low complexity" evidence="1">
    <location>
        <begin position="8"/>
        <end position="19"/>
    </location>
</feature>
<dbReference type="AlphaFoldDB" id="A0A401Z470"/>
<feature type="compositionally biased region" description="Low complexity" evidence="1">
    <location>
        <begin position="37"/>
        <end position="51"/>
    </location>
</feature>
<proteinExistence type="predicted"/>
<evidence type="ECO:0000313" key="2">
    <source>
        <dbReference type="EMBL" id="GCE01637.1"/>
    </source>
</evidence>
<accession>A0A401Z470</accession>
<dbReference type="RefSeq" id="WP_126643243.1">
    <property type="nucleotide sequence ID" value="NZ_BIFH01000051.1"/>
</dbReference>
<gene>
    <name evidence="2" type="ORF">EHYA_09404</name>
</gene>
<dbReference type="OrthoDB" id="4350555at2"/>
<feature type="compositionally biased region" description="Basic and acidic residues" evidence="1">
    <location>
        <begin position="206"/>
        <end position="217"/>
    </location>
</feature>
<organism evidence="2 3">
    <name type="scientific">Embleya hyalina</name>
    <dbReference type="NCBI Taxonomy" id="516124"/>
    <lineage>
        <taxon>Bacteria</taxon>
        <taxon>Bacillati</taxon>
        <taxon>Actinomycetota</taxon>
        <taxon>Actinomycetes</taxon>
        <taxon>Kitasatosporales</taxon>
        <taxon>Streptomycetaceae</taxon>
        <taxon>Embleya</taxon>
    </lineage>
</organism>
<dbReference type="EMBL" id="BIFH01000051">
    <property type="protein sequence ID" value="GCE01637.1"/>
    <property type="molecule type" value="Genomic_DNA"/>
</dbReference>
<sequence>MAATPERGPLGADPPAGAASRPERGGSPASTPSTGTADPAESAASAADPMAITESERAVPEHALDPPFALVYDVVRRTAREREAGREEMRKRLESTHERYTGLAADAAVALHELRGCLDGEPAPAVLASIARRFATALDRAGVRFDDPVGEAYAAVGRRVDVAHAPDSGDEAAMIVARTLRPGVLLDDGEVIRRAQVVLGFVPTPAEREAAPGRTDDGEPPAAPRPEPSNDPNSEGGSTR</sequence>